<dbReference type="PANTHER" id="PTHR13718:SF61">
    <property type="entry name" value="SMALL RIBOSOMAL SUBUNIT PROTEIN US5M"/>
    <property type="match status" value="1"/>
</dbReference>
<dbReference type="GO" id="GO:0003723">
    <property type="term" value="F:RNA binding"/>
    <property type="evidence" value="ECO:0007669"/>
    <property type="project" value="InterPro"/>
</dbReference>
<dbReference type="GO" id="GO:0003735">
    <property type="term" value="F:structural constituent of ribosome"/>
    <property type="evidence" value="ECO:0007669"/>
    <property type="project" value="UniProtKB-UniRule"/>
</dbReference>
<dbReference type="GO" id="GO:0005763">
    <property type="term" value="C:mitochondrial small ribosomal subunit"/>
    <property type="evidence" value="ECO:0007669"/>
    <property type="project" value="TreeGrafter"/>
</dbReference>
<dbReference type="PANTHER" id="PTHR13718">
    <property type="entry name" value="RIBOSOMAL S SUBUNIT"/>
    <property type="match status" value="1"/>
</dbReference>
<dbReference type="GO" id="GO:0006412">
    <property type="term" value="P:translation"/>
    <property type="evidence" value="ECO:0007669"/>
    <property type="project" value="InterPro"/>
</dbReference>
<comment type="caution">
    <text evidence="4">The sequence shown here is derived from an EMBL/GenBank/DDBJ whole genome shotgun (WGS) entry which is preliminary data.</text>
</comment>
<dbReference type="Gene3D" id="3.30.160.20">
    <property type="match status" value="1"/>
</dbReference>
<dbReference type="PROSITE" id="PS50881">
    <property type="entry name" value="S5_DSRBD"/>
    <property type="match status" value="1"/>
</dbReference>
<dbReference type="Proteomes" id="UP000287651">
    <property type="component" value="Unassembled WGS sequence"/>
</dbReference>
<dbReference type="Pfam" id="PF00333">
    <property type="entry name" value="Ribosomal_S5"/>
    <property type="match status" value="1"/>
</dbReference>
<feature type="chain" id="PRO_5019005568" description="S5 DRBM domain-containing protein" evidence="2">
    <location>
        <begin position="35"/>
        <end position="166"/>
    </location>
</feature>
<feature type="domain" description="S5 DRBM" evidence="3">
    <location>
        <begin position="92"/>
        <end position="155"/>
    </location>
</feature>
<evidence type="ECO:0000313" key="5">
    <source>
        <dbReference type="Proteomes" id="UP000287651"/>
    </source>
</evidence>
<dbReference type="InterPro" id="IPR000851">
    <property type="entry name" value="Ribosomal_uS5"/>
</dbReference>
<organism evidence="4 5">
    <name type="scientific">Ensete ventricosum</name>
    <name type="common">Abyssinian banana</name>
    <name type="synonym">Musa ensete</name>
    <dbReference type="NCBI Taxonomy" id="4639"/>
    <lineage>
        <taxon>Eukaryota</taxon>
        <taxon>Viridiplantae</taxon>
        <taxon>Streptophyta</taxon>
        <taxon>Embryophyta</taxon>
        <taxon>Tracheophyta</taxon>
        <taxon>Spermatophyta</taxon>
        <taxon>Magnoliopsida</taxon>
        <taxon>Liliopsida</taxon>
        <taxon>Zingiberales</taxon>
        <taxon>Musaceae</taxon>
        <taxon>Ensete</taxon>
    </lineage>
</organism>
<name>A0A426ZVH3_ENSVE</name>
<feature type="signal peptide" evidence="2">
    <location>
        <begin position="1"/>
        <end position="34"/>
    </location>
</feature>
<evidence type="ECO:0000256" key="2">
    <source>
        <dbReference type="SAM" id="SignalP"/>
    </source>
</evidence>
<evidence type="ECO:0000256" key="1">
    <source>
        <dbReference type="PROSITE-ProRule" id="PRU00268"/>
    </source>
</evidence>
<reference evidence="4 5" key="1">
    <citation type="journal article" date="2014" name="Agronomy (Basel)">
        <title>A Draft Genome Sequence for Ensete ventricosum, the Drought-Tolerant Tree Against Hunger.</title>
        <authorList>
            <person name="Harrison J."/>
            <person name="Moore K.A."/>
            <person name="Paszkiewicz K."/>
            <person name="Jones T."/>
            <person name="Grant M."/>
            <person name="Ambacheew D."/>
            <person name="Muzemil S."/>
            <person name="Studholme D.J."/>
        </authorList>
    </citation>
    <scope>NUCLEOTIDE SEQUENCE [LARGE SCALE GENOMIC DNA]</scope>
</reference>
<keyword evidence="1" id="KW-0689">Ribosomal protein</keyword>
<dbReference type="EMBL" id="AMZH03004854">
    <property type="protein sequence ID" value="RRT67967.1"/>
    <property type="molecule type" value="Genomic_DNA"/>
</dbReference>
<proteinExistence type="predicted"/>
<keyword evidence="2" id="KW-0732">Signal</keyword>
<dbReference type="InterPro" id="IPR013810">
    <property type="entry name" value="Ribosomal_uS5_N"/>
</dbReference>
<evidence type="ECO:0000259" key="3">
    <source>
        <dbReference type="PROSITE" id="PS50881"/>
    </source>
</evidence>
<dbReference type="AlphaFoldDB" id="A0A426ZVH3"/>
<sequence length="166" mass="17915">MASAAAAIAAALSLRPPSHRSSLLLLLLLKPLQCPPFLSSSVPHRTLPKLAATPDIDTSFFDNVDPKRRHSFRRPGSSGGICPPARLRRAAPLERVVQVRRVTKIVKGGKRLSFRVIVVVGDKKGQVGAGVGKAKETVDAIAKSSVNARRNIVSVPMTKYLTFPHR</sequence>
<gene>
    <name evidence="4" type="ORF">B296_00013221</name>
</gene>
<evidence type="ECO:0000313" key="4">
    <source>
        <dbReference type="EMBL" id="RRT67967.1"/>
    </source>
</evidence>
<dbReference type="SUPFAM" id="SSF54768">
    <property type="entry name" value="dsRNA-binding domain-like"/>
    <property type="match status" value="1"/>
</dbReference>
<accession>A0A426ZVH3</accession>
<protein>
    <recommendedName>
        <fullName evidence="3">S5 DRBM domain-containing protein</fullName>
    </recommendedName>
</protein>
<keyword evidence="1" id="KW-0687">Ribonucleoprotein</keyword>